<evidence type="ECO:0000256" key="1">
    <source>
        <dbReference type="ARBA" id="ARBA00004123"/>
    </source>
</evidence>
<dbReference type="GO" id="GO:0000433">
    <property type="term" value="P:carbon catabolite repression of transcription from RNA polymerase II promoter by glucose"/>
    <property type="evidence" value="ECO:0007669"/>
    <property type="project" value="TreeGrafter"/>
</dbReference>
<keyword evidence="3" id="KW-0677">Repeat</keyword>
<dbReference type="InterPro" id="IPR051007">
    <property type="entry name" value="creA/MIG_C2H2-ZnF"/>
</dbReference>
<comment type="subcellular location">
    <subcellularLocation>
        <location evidence="1">Nucleus</location>
    </subcellularLocation>
</comment>
<name>A0A1Y1ZBE7_9FUNG</name>
<dbReference type="InterPro" id="IPR036236">
    <property type="entry name" value="Znf_C2H2_sf"/>
</dbReference>
<dbReference type="Pfam" id="PF00096">
    <property type="entry name" value="zf-C2H2"/>
    <property type="match status" value="2"/>
</dbReference>
<evidence type="ECO:0000256" key="5">
    <source>
        <dbReference type="ARBA" id="ARBA00022833"/>
    </source>
</evidence>
<evidence type="ECO:0000313" key="13">
    <source>
        <dbReference type="Proteomes" id="UP000193498"/>
    </source>
</evidence>
<evidence type="ECO:0000313" key="11">
    <source>
        <dbReference type="EMBL" id="ORX64316.1"/>
    </source>
</evidence>
<evidence type="ECO:0000256" key="3">
    <source>
        <dbReference type="ARBA" id="ARBA00022737"/>
    </source>
</evidence>
<dbReference type="PANTHER" id="PTHR47428:SF2">
    <property type="entry name" value="ZINC FINGER PROTEIN RSV1"/>
    <property type="match status" value="1"/>
</dbReference>
<dbReference type="GO" id="GO:0000978">
    <property type="term" value="F:RNA polymerase II cis-regulatory region sequence-specific DNA binding"/>
    <property type="evidence" value="ECO:0007669"/>
    <property type="project" value="TreeGrafter"/>
</dbReference>
<proteinExistence type="predicted"/>
<accession>A0A1Y1ZBE7</accession>
<dbReference type="PANTHER" id="PTHR47428">
    <property type="entry name" value="REGULATORY PROTEIN MIG1-RELATED"/>
    <property type="match status" value="1"/>
</dbReference>
<feature type="domain" description="C2H2-type" evidence="10">
    <location>
        <begin position="45"/>
        <end position="70"/>
    </location>
</feature>
<keyword evidence="13" id="KW-1185">Reference proteome</keyword>
<dbReference type="SMART" id="SM00355">
    <property type="entry name" value="ZnF_C2H2"/>
    <property type="match status" value="2"/>
</dbReference>
<keyword evidence="8" id="KW-0539">Nucleus</keyword>
<keyword evidence="6" id="KW-0805">Transcription regulation</keyword>
<evidence type="ECO:0000256" key="4">
    <source>
        <dbReference type="ARBA" id="ARBA00022771"/>
    </source>
</evidence>
<keyword evidence="5" id="KW-0862">Zinc</keyword>
<dbReference type="SUPFAM" id="SSF57667">
    <property type="entry name" value="beta-beta-alpha zinc fingers"/>
    <property type="match status" value="1"/>
</dbReference>
<dbReference type="EMBL" id="MCFE01001216">
    <property type="protein sequence ID" value="ORX64316.1"/>
    <property type="molecule type" value="Genomic_DNA"/>
</dbReference>
<dbReference type="GO" id="GO:0005634">
    <property type="term" value="C:nucleus"/>
    <property type="evidence" value="ECO:0007669"/>
    <property type="project" value="UniProtKB-SubCell"/>
</dbReference>
<dbReference type="GO" id="GO:0005737">
    <property type="term" value="C:cytoplasm"/>
    <property type="evidence" value="ECO:0007669"/>
    <property type="project" value="TreeGrafter"/>
</dbReference>
<protein>
    <recommendedName>
        <fullName evidence="10">C2H2-type domain-containing protein</fullName>
    </recommendedName>
</protein>
<dbReference type="OrthoDB" id="8117402at2759"/>
<evidence type="ECO:0000256" key="9">
    <source>
        <dbReference type="PROSITE-ProRule" id="PRU00042"/>
    </source>
</evidence>
<keyword evidence="4 9" id="KW-0863">Zinc-finger</keyword>
<evidence type="ECO:0000256" key="6">
    <source>
        <dbReference type="ARBA" id="ARBA00023015"/>
    </source>
</evidence>
<gene>
    <name evidence="12" type="ORF">K493DRAFT_202159</name>
    <name evidence="11" type="ORF">K493DRAFT_249334</name>
</gene>
<dbReference type="AlphaFoldDB" id="A0A1Y1ZBE7"/>
<evidence type="ECO:0000256" key="2">
    <source>
        <dbReference type="ARBA" id="ARBA00022723"/>
    </source>
</evidence>
<reference evidence="12 13" key="1">
    <citation type="submission" date="2016-07" db="EMBL/GenBank/DDBJ databases">
        <title>Pervasive Adenine N6-methylation of Active Genes in Fungi.</title>
        <authorList>
            <consortium name="DOE Joint Genome Institute"/>
            <person name="Mondo S.J."/>
            <person name="Dannebaum R.O."/>
            <person name="Kuo R.C."/>
            <person name="Labutti K."/>
            <person name="Haridas S."/>
            <person name="Kuo A."/>
            <person name="Salamov A."/>
            <person name="Ahrendt S.R."/>
            <person name="Lipzen A."/>
            <person name="Sullivan W."/>
            <person name="Andreopoulos W.B."/>
            <person name="Clum A."/>
            <person name="Lindquist E."/>
            <person name="Daum C."/>
            <person name="Ramamoorthy G.K."/>
            <person name="Gryganskyi A."/>
            <person name="Culley D."/>
            <person name="Magnuson J.K."/>
            <person name="James T.Y."/>
            <person name="O'Malley M.A."/>
            <person name="Stajich J.E."/>
            <person name="Spatafora J.W."/>
            <person name="Visel A."/>
            <person name="Grigoriev I.V."/>
        </authorList>
    </citation>
    <scope>NUCLEOTIDE SEQUENCE [LARGE SCALE GENOMIC DNA]</scope>
    <source>
        <strain evidence="12 13">CBS 931.73</strain>
    </source>
</reference>
<evidence type="ECO:0000256" key="7">
    <source>
        <dbReference type="ARBA" id="ARBA00023163"/>
    </source>
</evidence>
<dbReference type="InParanoid" id="A0A1Y1ZBE7"/>
<dbReference type="Gene3D" id="3.30.160.60">
    <property type="entry name" value="Classic Zinc Finger"/>
    <property type="match status" value="2"/>
</dbReference>
<keyword evidence="2" id="KW-0479">Metal-binding</keyword>
<organism evidence="12 13">
    <name type="scientific">Basidiobolus meristosporus CBS 931.73</name>
    <dbReference type="NCBI Taxonomy" id="1314790"/>
    <lineage>
        <taxon>Eukaryota</taxon>
        <taxon>Fungi</taxon>
        <taxon>Fungi incertae sedis</taxon>
        <taxon>Zoopagomycota</taxon>
        <taxon>Entomophthoromycotina</taxon>
        <taxon>Basidiobolomycetes</taxon>
        <taxon>Basidiobolales</taxon>
        <taxon>Basidiobolaceae</taxon>
        <taxon>Basidiobolus</taxon>
    </lineage>
</organism>
<comment type="caution">
    <text evidence="12">The sequence shown here is derived from an EMBL/GenBank/DDBJ whole genome shotgun (WGS) entry which is preliminary data.</text>
</comment>
<dbReference type="Proteomes" id="UP000193498">
    <property type="component" value="Unassembled WGS sequence"/>
</dbReference>
<dbReference type="GO" id="GO:0008270">
    <property type="term" value="F:zinc ion binding"/>
    <property type="evidence" value="ECO:0007669"/>
    <property type="project" value="UniProtKB-KW"/>
</dbReference>
<evidence type="ECO:0000259" key="10">
    <source>
        <dbReference type="PROSITE" id="PS50157"/>
    </source>
</evidence>
<keyword evidence="7" id="KW-0804">Transcription</keyword>
<dbReference type="PROSITE" id="PS00028">
    <property type="entry name" value="ZINC_FINGER_C2H2_1"/>
    <property type="match status" value="2"/>
</dbReference>
<sequence length="136" mass="15306">MKIATPNSASRRKSITINCSLCTKTFNRKDNFLRHFRSHTGELPHQCPHPNCKKGFTRSDQLVRHIASKHNETLMRNGSPDSFTSSCSEDSLQTVRAYGCFPDLTSRILRMGSISKQHFSSAGGKSTRMSLDFLLN</sequence>
<feature type="domain" description="C2H2-type" evidence="10">
    <location>
        <begin position="17"/>
        <end position="44"/>
    </location>
</feature>
<evidence type="ECO:0000256" key="8">
    <source>
        <dbReference type="ARBA" id="ARBA00023242"/>
    </source>
</evidence>
<dbReference type="EMBL" id="MCFE01000008">
    <property type="protein sequence ID" value="ORY07434.1"/>
    <property type="molecule type" value="Genomic_DNA"/>
</dbReference>
<dbReference type="PROSITE" id="PS50157">
    <property type="entry name" value="ZINC_FINGER_C2H2_2"/>
    <property type="match status" value="2"/>
</dbReference>
<evidence type="ECO:0000313" key="12">
    <source>
        <dbReference type="EMBL" id="ORY07434.1"/>
    </source>
</evidence>
<dbReference type="InterPro" id="IPR013087">
    <property type="entry name" value="Znf_C2H2_type"/>
</dbReference>
<dbReference type="STRING" id="1314790.A0A1Y1ZBE7"/>